<evidence type="ECO:0000313" key="1">
    <source>
        <dbReference type="EMBL" id="JAE34835.1"/>
    </source>
</evidence>
<sequence length="104" mass="11899">MKSKFPNHRDQFMTFRSVNSAKQNSSGFSFHMKISVQSLLSSKRRGKGRRVNILFAISSGLNSSYLKPPSEFCRLQILKQWWLQECGACQYQIGSLSHYTCNSA</sequence>
<accession>A0A0A9HCD0</accession>
<reference evidence="1" key="2">
    <citation type="journal article" date="2015" name="Data Brief">
        <title>Shoot transcriptome of the giant reed, Arundo donax.</title>
        <authorList>
            <person name="Barrero R.A."/>
            <person name="Guerrero F.D."/>
            <person name="Moolhuijzen P."/>
            <person name="Goolsby J.A."/>
            <person name="Tidwell J."/>
            <person name="Bellgard S.E."/>
            <person name="Bellgard M.I."/>
        </authorList>
    </citation>
    <scope>NUCLEOTIDE SEQUENCE</scope>
    <source>
        <tissue evidence="1">Shoot tissue taken approximately 20 cm above the soil surface</tissue>
    </source>
</reference>
<dbReference type="EMBL" id="GBRH01163061">
    <property type="protein sequence ID" value="JAE34835.1"/>
    <property type="molecule type" value="Transcribed_RNA"/>
</dbReference>
<organism evidence="1">
    <name type="scientific">Arundo donax</name>
    <name type="common">Giant reed</name>
    <name type="synonym">Donax arundinaceus</name>
    <dbReference type="NCBI Taxonomy" id="35708"/>
    <lineage>
        <taxon>Eukaryota</taxon>
        <taxon>Viridiplantae</taxon>
        <taxon>Streptophyta</taxon>
        <taxon>Embryophyta</taxon>
        <taxon>Tracheophyta</taxon>
        <taxon>Spermatophyta</taxon>
        <taxon>Magnoliopsida</taxon>
        <taxon>Liliopsida</taxon>
        <taxon>Poales</taxon>
        <taxon>Poaceae</taxon>
        <taxon>PACMAD clade</taxon>
        <taxon>Arundinoideae</taxon>
        <taxon>Arundineae</taxon>
        <taxon>Arundo</taxon>
    </lineage>
</organism>
<dbReference type="AlphaFoldDB" id="A0A0A9HCD0"/>
<reference evidence="1" key="1">
    <citation type="submission" date="2014-09" db="EMBL/GenBank/DDBJ databases">
        <authorList>
            <person name="Magalhaes I.L.F."/>
            <person name="Oliveira U."/>
            <person name="Santos F.R."/>
            <person name="Vidigal T.H.D.A."/>
            <person name="Brescovit A.D."/>
            <person name="Santos A.J."/>
        </authorList>
    </citation>
    <scope>NUCLEOTIDE SEQUENCE</scope>
    <source>
        <tissue evidence="1">Shoot tissue taken approximately 20 cm above the soil surface</tissue>
    </source>
</reference>
<proteinExistence type="predicted"/>
<protein>
    <submittedName>
        <fullName evidence="1">Similar to AF508223_1 protein phosphatase IIA</fullName>
    </submittedName>
</protein>
<name>A0A0A9HCD0_ARUDO</name>